<dbReference type="InterPro" id="IPR006311">
    <property type="entry name" value="TAT_signal"/>
</dbReference>
<gene>
    <name evidence="3" type="ORF">KHB02_38905</name>
</gene>
<evidence type="ECO:0000256" key="1">
    <source>
        <dbReference type="ARBA" id="ARBA00008520"/>
    </source>
</evidence>
<dbReference type="SUPFAM" id="SSF53850">
    <property type="entry name" value="Periplasmic binding protein-like II"/>
    <property type="match status" value="1"/>
</dbReference>
<keyword evidence="2" id="KW-0813">Transport</keyword>
<dbReference type="Gene3D" id="3.40.190.10">
    <property type="entry name" value="Periplasmic binding protein-like II"/>
    <property type="match status" value="2"/>
</dbReference>
<dbReference type="InterPro" id="IPR006059">
    <property type="entry name" value="SBP"/>
</dbReference>
<comment type="caution">
    <text evidence="3">The sequence shown here is derived from an EMBL/GenBank/DDBJ whole genome shotgun (WGS) entry which is preliminary data.</text>
</comment>
<organism evidence="3">
    <name type="scientific">Neobacillus citreus</name>
    <dbReference type="NCBI Taxonomy" id="2833578"/>
    <lineage>
        <taxon>Bacteria</taxon>
        <taxon>Bacillati</taxon>
        <taxon>Bacillota</taxon>
        <taxon>Bacilli</taxon>
        <taxon>Bacillales</taxon>
        <taxon>Bacillaceae</taxon>
        <taxon>Neobacillus</taxon>
    </lineage>
</organism>
<dbReference type="PANTHER" id="PTHR43649">
    <property type="entry name" value="ARABINOSE-BINDING PROTEIN-RELATED"/>
    <property type="match status" value="1"/>
</dbReference>
<dbReference type="InterPro" id="IPR050490">
    <property type="entry name" value="Bact_solute-bd_prot1"/>
</dbReference>
<reference evidence="3" key="1">
    <citation type="submission" date="2021-05" db="EMBL/GenBank/DDBJ databases">
        <title>Novel Bacillus species.</title>
        <authorList>
            <person name="Liu G."/>
        </authorList>
    </citation>
    <scope>NUCLEOTIDE SEQUENCE</scope>
    <source>
        <strain evidence="3">FJAT-50051</strain>
    </source>
</reference>
<sequence>MDGDDVQPHATKGTTAVSRRSFLLGAGGIASGLALAGCAPLGSSGSRPETITFYVSKPEVIGYFDQVIAEFHDSQSKIRVVRDSTSSMSANFVRNRPPDLGCWNYNFSVAPFVEHGALTDLSDLPQADTINPDLWPLLEQTADYPGRKSALPYSVTAASVIYDKQRFAQLGLDVPTTWSEFSEVCERLERAGVAPIYGTFKDNWTIAQGMFDYSIGGMLDVPETFAALQRAGTSVGSGSSVSFAEDFRAPMERMTQLLQWHQDGAASRGYGDGNTAFAKGQAAMYLQGPWALGEIAKTNPDMDLGTFPLPVTDDARDNKVRVNVDLALWIPEASRKQEAAREFLTFLMTSKVNDRYNADNNGFGVRKDAPPASNPALQGMQSYYDDAAFYLGASQLIPAEIPVANYAQSIAFGGDAQRQLRTLDADWARLALRTAA</sequence>
<dbReference type="PANTHER" id="PTHR43649:SF29">
    <property type="entry name" value="OSMOPROTECTIVE COMPOUNDS-BINDING PROTEIN GGTB"/>
    <property type="match status" value="1"/>
</dbReference>
<comment type="similarity">
    <text evidence="1">Belongs to the bacterial solute-binding protein 1 family.</text>
</comment>
<evidence type="ECO:0000313" key="3">
    <source>
        <dbReference type="EMBL" id="MBS4187345.1"/>
    </source>
</evidence>
<dbReference type="EMBL" id="JAGYPE010000008">
    <property type="protein sequence ID" value="MBS4187345.1"/>
    <property type="molecule type" value="Genomic_DNA"/>
</dbReference>
<name>A0A942YF49_9BACI</name>
<proteinExistence type="inferred from homology"/>
<protein>
    <submittedName>
        <fullName evidence="3">Extracellular solute-binding protein</fullName>
    </submittedName>
</protein>
<accession>A0A942YF49</accession>
<evidence type="ECO:0000256" key="2">
    <source>
        <dbReference type="ARBA" id="ARBA00022448"/>
    </source>
</evidence>
<dbReference type="Pfam" id="PF01547">
    <property type="entry name" value="SBP_bac_1"/>
    <property type="match status" value="1"/>
</dbReference>
<dbReference type="AlphaFoldDB" id="A0A942YF49"/>
<dbReference type="PROSITE" id="PS51318">
    <property type="entry name" value="TAT"/>
    <property type="match status" value="1"/>
</dbReference>